<dbReference type="Proteomes" id="UP000245207">
    <property type="component" value="Unassembled WGS sequence"/>
</dbReference>
<gene>
    <name evidence="1" type="ORF">CTI12_AA428510</name>
</gene>
<dbReference type="AlphaFoldDB" id="A0A2U1M1S2"/>
<dbReference type="STRING" id="35608.A0A2U1M1S2"/>
<dbReference type="InterPro" id="IPR032675">
    <property type="entry name" value="LRR_dom_sf"/>
</dbReference>
<evidence type="ECO:0000313" key="2">
    <source>
        <dbReference type="Proteomes" id="UP000245207"/>
    </source>
</evidence>
<dbReference type="OrthoDB" id="1752253at2759"/>
<evidence type="ECO:0000313" key="1">
    <source>
        <dbReference type="EMBL" id="PWA55154.1"/>
    </source>
</evidence>
<keyword evidence="1" id="KW-0675">Receptor</keyword>
<proteinExistence type="predicted"/>
<dbReference type="EMBL" id="PKPP01006846">
    <property type="protein sequence ID" value="PWA55154.1"/>
    <property type="molecule type" value="Genomic_DNA"/>
</dbReference>
<dbReference type="Gene3D" id="3.80.10.10">
    <property type="entry name" value="Ribonuclease Inhibitor"/>
    <property type="match status" value="1"/>
</dbReference>
<organism evidence="1 2">
    <name type="scientific">Artemisia annua</name>
    <name type="common">Sweet wormwood</name>
    <dbReference type="NCBI Taxonomy" id="35608"/>
    <lineage>
        <taxon>Eukaryota</taxon>
        <taxon>Viridiplantae</taxon>
        <taxon>Streptophyta</taxon>
        <taxon>Embryophyta</taxon>
        <taxon>Tracheophyta</taxon>
        <taxon>Spermatophyta</taxon>
        <taxon>Magnoliopsida</taxon>
        <taxon>eudicotyledons</taxon>
        <taxon>Gunneridae</taxon>
        <taxon>Pentapetalae</taxon>
        <taxon>asterids</taxon>
        <taxon>campanulids</taxon>
        <taxon>Asterales</taxon>
        <taxon>Asteraceae</taxon>
        <taxon>Asteroideae</taxon>
        <taxon>Anthemideae</taxon>
        <taxon>Artemisiinae</taxon>
        <taxon>Artemisia</taxon>
    </lineage>
</organism>
<protein>
    <submittedName>
        <fullName evidence="1">Toll/interleukin-1 receptor (TIR) domain-containing protein</fullName>
    </submittedName>
</protein>
<reference evidence="1 2" key="1">
    <citation type="journal article" date="2018" name="Mol. Plant">
        <title>The genome of Artemisia annua provides insight into the evolution of Asteraceae family and artemisinin biosynthesis.</title>
        <authorList>
            <person name="Shen Q."/>
            <person name="Zhang L."/>
            <person name="Liao Z."/>
            <person name="Wang S."/>
            <person name="Yan T."/>
            <person name="Shi P."/>
            <person name="Liu M."/>
            <person name="Fu X."/>
            <person name="Pan Q."/>
            <person name="Wang Y."/>
            <person name="Lv Z."/>
            <person name="Lu X."/>
            <person name="Zhang F."/>
            <person name="Jiang W."/>
            <person name="Ma Y."/>
            <person name="Chen M."/>
            <person name="Hao X."/>
            <person name="Li L."/>
            <person name="Tang Y."/>
            <person name="Lv G."/>
            <person name="Zhou Y."/>
            <person name="Sun X."/>
            <person name="Brodelius P.E."/>
            <person name="Rose J.K.C."/>
            <person name="Tang K."/>
        </authorList>
    </citation>
    <scope>NUCLEOTIDE SEQUENCE [LARGE SCALE GENOMIC DNA]</scope>
    <source>
        <strain evidence="2">cv. Huhao1</strain>
        <tissue evidence="1">Leaf</tissue>
    </source>
</reference>
<keyword evidence="2" id="KW-1185">Reference proteome</keyword>
<dbReference type="SUPFAM" id="SSF52058">
    <property type="entry name" value="L domain-like"/>
    <property type="match status" value="1"/>
</dbReference>
<sequence length="226" mass="26654">MADAYGAFYEFYSIHKALSLKTRSFAKMDKLRWLQLQTVKLTGSYKNFPELKWLCWHWYHLKMIPYVLLMSSLVDIDMSYGDLIKFELPMFAQDLKTIGGLKNISKLNLTGCKKLCKASSSKKYVKHERLKALRIGGGDLTNRNQWEFMLCLLMNVVNYFKENEDRGVDVLIFNTAHWWNYYKTKLGAFDFVMMYRANSTTTVIKRFLGSIWVECFMQVQNFKCLQ</sequence>
<name>A0A2U1M1S2_ARTAN</name>
<comment type="caution">
    <text evidence="1">The sequence shown here is derived from an EMBL/GenBank/DDBJ whole genome shotgun (WGS) entry which is preliminary data.</text>
</comment>
<accession>A0A2U1M1S2</accession>